<reference evidence="11 12" key="1">
    <citation type="submission" date="2019-03" db="EMBL/GenBank/DDBJ databases">
        <title>First draft genome of Liparis tanakae, snailfish: a comprehensive survey of snailfish specific genes.</title>
        <authorList>
            <person name="Kim W."/>
            <person name="Song I."/>
            <person name="Jeong J.-H."/>
            <person name="Kim D."/>
            <person name="Kim S."/>
            <person name="Ryu S."/>
            <person name="Song J.Y."/>
            <person name="Lee S.K."/>
        </authorList>
    </citation>
    <scope>NUCLEOTIDE SEQUENCE [LARGE SCALE GENOMIC DNA]</scope>
    <source>
        <tissue evidence="11">Muscle</tissue>
    </source>
</reference>
<keyword evidence="4" id="KW-0963">Cytoplasm</keyword>
<evidence type="ECO:0000256" key="1">
    <source>
        <dbReference type="ARBA" id="ARBA00004300"/>
    </source>
</evidence>
<organism evidence="11 12">
    <name type="scientific">Liparis tanakae</name>
    <name type="common">Tanaka's snailfish</name>
    <dbReference type="NCBI Taxonomy" id="230148"/>
    <lineage>
        <taxon>Eukaryota</taxon>
        <taxon>Metazoa</taxon>
        <taxon>Chordata</taxon>
        <taxon>Craniata</taxon>
        <taxon>Vertebrata</taxon>
        <taxon>Euteleostomi</taxon>
        <taxon>Actinopterygii</taxon>
        <taxon>Neopterygii</taxon>
        <taxon>Teleostei</taxon>
        <taxon>Neoteleostei</taxon>
        <taxon>Acanthomorphata</taxon>
        <taxon>Eupercaria</taxon>
        <taxon>Perciformes</taxon>
        <taxon>Cottioidei</taxon>
        <taxon>Cottales</taxon>
        <taxon>Liparidae</taxon>
        <taxon>Liparis</taxon>
    </lineage>
</organism>
<proteinExistence type="predicted"/>
<accession>A0A4Z2FDS0</accession>
<name>A0A4Z2FDS0_9TELE</name>
<keyword evidence="12" id="KW-1185">Reference proteome</keyword>
<comment type="function">
    <text evidence="8">Plays a role in the organization of both preexisting and nascent microtubules in interphase cells. During mitosis, required for the organization and orientation of the mitotic spindle.</text>
</comment>
<evidence type="ECO:0000256" key="3">
    <source>
        <dbReference type="ARBA" id="ARBA00018408"/>
    </source>
</evidence>
<dbReference type="GO" id="GO:0005813">
    <property type="term" value="C:centrosome"/>
    <property type="evidence" value="ECO:0007669"/>
    <property type="project" value="UniProtKB-SubCell"/>
</dbReference>
<evidence type="ECO:0000256" key="9">
    <source>
        <dbReference type="SAM" id="Coils"/>
    </source>
</evidence>
<dbReference type="PANTHER" id="PTHR14594">
    <property type="entry name" value="CENTROSOMAL PROTEIN OF 70 KDA"/>
    <property type="match status" value="1"/>
</dbReference>
<sequence>MFTMRTPEPWWVGRRLRAHVPMEAHSSSSNKTFVYLWTSRQLQEQVEWDAVNTLLQQRGFRPVQFADPVENKNIPDLVLLDKKSAGEIRTTLRTMLGDSERRQALIQELVKSNNQLKAEARGLAGRAAELEGLLGPLRTRVQDLEARQQSHTQRLQQDRRDARNQSRALEQQLCLQREEAAQLQRKLYFTTKEEERRLQREARLPAAAPPPEPPGEPCAHHLQLLTDIRAVVTDPSAPLRLLPQSPSSQGQSLLPQSPSSQGQSLLPQSPSSQGQSLLPQSPSSEGQSLLPTLELSPTRHALGSMVSHFQKLFDVASLAGVFPRMNEVYGRLGVLSSALKNLRDVLQLGVSLLGDILPALKSLKRAAQ</sequence>
<evidence type="ECO:0000256" key="5">
    <source>
        <dbReference type="ARBA" id="ARBA00022803"/>
    </source>
</evidence>
<keyword evidence="7" id="KW-0206">Cytoskeleton</keyword>
<dbReference type="EMBL" id="SRLO01001290">
    <property type="protein sequence ID" value="TNN39308.1"/>
    <property type="molecule type" value="Genomic_DNA"/>
</dbReference>
<dbReference type="GO" id="GO:0043015">
    <property type="term" value="F:gamma-tubulin binding"/>
    <property type="evidence" value="ECO:0007669"/>
    <property type="project" value="InterPro"/>
</dbReference>
<gene>
    <name evidence="11" type="primary">CEP70</name>
    <name evidence="11" type="ORF">EYF80_050513</name>
</gene>
<dbReference type="AlphaFoldDB" id="A0A4Z2FDS0"/>
<evidence type="ECO:0000313" key="12">
    <source>
        <dbReference type="Proteomes" id="UP000314294"/>
    </source>
</evidence>
<evidence type="ECO:0000256" key="8">
    <source>
        <dbReference type="ARBA" id="ARBA00025273"/>
    </source>
</evidence>
<evidence type="ECO:0000256" key="6">
    <source>
        <dbReference type="ARBA" id="ARBA00023054"/>
    </source>
</evidence>
<comment type="caution">
    <text evidence="11">The sequence shown here is derived from an EMBL/GenBank/DDBJ whole genome shotgun (WGS) entry which is preliminary data.</text>
</comment>
<evidence type="ECO:0000256" key="10">
    <source>
        <dbReference type="SAM" id="MobiDB-lite"/>
    </source>
</evidence>
<protein>
    <recommendedName>
        <fullName evidence="3">Centrosomal protein of 70 kDa</fullName>
    </recommendedName>
</protein>
<comment type="subcellular location">
    <subcellularLocation>
        <location evidence="1">Cytoplasm</location>
        <location evidence="1">Cytoskeleton</location>
        <location evidence="1">Microtubule organizing center</location>
        <location evidence="1">Centrosome</location>
    </subcellularLocation>
</comment>
<dbReference type="Proteomes" id="UP000314294">
    <property type="component" value="Unassembled WGS sequence"/>
</dbReference>
<keyword evidence="6 9" id="KW-0175">Coiled coil</keyword>
<feature type="coiled-coil region" evidence="9">
    <location>
        <begin position="106"/>
        <end position="172"/>
    </location>
</feature>
<evidence type="ECO:0000256" key="4">
    <source>
        <dbReference type="ARBA" id="ARBA00022490"/>
    </source>
</evidence>
<dbReference type="OrthoDB" id="2020926at2759"/>
<evidence type="ECO:0000256" key="7">
    <source>
        <dbReference type="ARBA" id="ARBA00023212"/>
    </source>
</evidence>
<evidence type="ECO:0000313" key="11">
    <source>
        <dbReference type="EMBL" id="TNN39308.1"/>
    </source>
</evidence>
<dbReference type="InterPro" id="IPR037692">
    <property type="entry name" value="CEP70"/>
</dbReference>
<dbReference type="GO" id="GO:0070507">
    <property type="term" value="P:regulation of microtubule cytoskeleton organization"/>
    <property type="evidence" value="ECO:0007669"/>
    <property type="project" value="InterPro"/>
</dbReference>
<evidence type="ECO:0000256" key="2">
    <source>
        <dbReference type="ARBA" id="ARBA00011832"/>
    </source>
</evidence>
<comment type="subunit">
    <text evidence="2">Directly interacts with tubulin-gamma; this interaction determines centrosomal localization.</text>
</comment>
<dbReference type="PANTHER" id="PTHR14594:SF1">
    <property type="entry name" value="CENTROSOMAL PROTEIN OF 70 KDA"/>
    <property type="match status" value="1"/>
</dbReference>
<feature type="region of interest" description="Disordered" evidence="10">
    <location>
        <begin position="238"/>
        <end position="290"/>
    </location>
</feature>
<dbReference type="GO" id="GO:0060271">
    <property type="term" value="P:cilium assembly"/>
    <property type="evidence" value="ECO:0007669"/>
    <property type="project" value="InterPro"/>
</dbReference>
<keyword evidence="5" id="KW-0802">TPR repeat</keyword>